<evidence type="ECO:0000256" key="9">
    <source>
        <dbReference type="ARBA" id="ARBA00022833"/>
    </source>
</evidence>
<dbReference type="PANTHER" id="PTHR21330">
    <property type="entry name" value="E3 SUMO-PROTEIN LIGASE NSE2"/>
    <property type="match status" value="1"/>
</dbReference>
<dbReference type="InterPro" id="IPR026846">
    <property type="entry name" value="Nse2(Mms21)"/>
</dbReference>
<dbReference type="GO" id="GO:0005634">
    <property type="term" value="C:nucleus"/>
    <property type="evidence" value="ECO:0007669"/>
    <property type="project" value="UniProtKB-SubCell"/>
</dbReference>
<dbReference type="GO" id="GO:0016925">
    <property type="term" value="P:protein sumoylation"/>
    <property type="evidence" value="ECO:0007669"/>
    <property type="project" value="TreeGrafter"/>
</dbReference>
<keyword evidence="8" id="KW-0833">Ubl conjugation pathway</keyword>
<organism evidence="16 17">
    <name type="scientific">Parthenolecanium corni</name>
    <dbReference type="NCBI Taxonomy" id="536013"/>
    <lineage>
        <taxon>Eukaryota</taxon>
        <taxon>Metazoa</taxon>
        <taxon>Ecdysozoa</taxon>
        <taxon>Arthropoda</taxon>
        <taxon>Hexapoda</taxon>
        <taxon>Insecta</taxon>
        <taxon>Pterygota</taxon>
        <taxon>Neoptera</taxon>
        <taxon>Paraneoptera</taxon>
        <taxon>Hemiptera</taxon>
        <taxon>Sternorrhyncha</taxon>
        <taxon>Coccoidea</taxon>
        <taxon>Coccidae</taxon>
        <taxon>Parthenolecanium</taxon>
    </lineage>
</organism>
<comment type="caution">
    <text evidence="16">The sequence shown here is derived from an EMBL/GenBank/DDBJ whole genome shotgun (WGS) entry which is preliminary data.</text>
</comment>
<accession>A0AAN9Y8M3</accession>
<proteinExistence type="inferred from homology"/>
<dbReference type="InterPro" id="IPR004181">
    <property type="entry name" value="Znf_MIZ"/>
</dbReference>
<comment type="subcellular location">
    <subcellularLocation>
        <location evidence="1">Nucleus</location>
    </subcellularLocation>
</comment>
<evidence type="ECO:0000256" key="14">
    <source>
        <dbReference type="SAM" id="MobiDB-lite"/>
    </source>
</evidence>
<dbReference type="AlphaFoldDB" id="A0AAN9Y8M3"/>
<dbReference type="PANTHER" id="PTHR21330:SF1">
    <property type="entry name" value="E3 SUMO-PROTEIN LIGASE NSE2"/>
    <property type="match status" value="1"/>
</dbReference>
<keyword evidence="5" id="KW-0808">Transferase</keyword>
<dbReference type="PROSITE" id="PS51044">
    <property type="entry name" value="ZF_SP_RING"/>
    <property type="match status" value="1"/>
</dbReference>
<keyword evidence="7 13" id="KW-0863">Zinc-finger</keyword>
<dbReference type="GO" id="GO:0000724">
    <property type="term" value="P:double-strand break repair via homologous recombination"/>
    <property type="evidence" value="ECO:0007669"/>
    <property type="project" value="InterPro"/>
</dbReference>
<evidence type="ECO:0000256" key="6">
    <source>
        <dbReference type="ARBA" id="ARBA00022723"/>
    </source>
</evidence>
<evidence type="ECO:0000256" key="1">
    <source>
        <dbReference type="ARBA" id="ARBA00004123"/>
    </source>
</evidence>
<dbReference type="GO" id="GO:0008270">
    <property type="term" value="F:zinc ion binding"/>
    <property type="evidence" value="ECO:0007669"/>
    <property type="project" value="UniProtKB-KW"/>
</dbReference>
<dbReference type="InterPro" id="IPR013083">
    <property type="entry name" value="Znf_RING/FYVE/PHD"/>
</dbReference>
<evidence type="ECO:0000256" key="2">
    <source>
        <dbReference type="ARBA" id="ARBA00004718"/>
    </source>
</evidence>
<dbReference type="EMBL" id="JBBCAQ010000006">
    <property type="protein sequence ID" value="KAK7603171.1"/>
    <property type="molecule type" value="Genomic_DNA"/>
</dbReference>
<gene>
    <name evidence="16" type="ORF">V9T40_003170</name>
</gene>
<feature type="domain" description="SP-RING-type" evidence="15">
    <location>
        <begin position="287"/>
        <end position="369"/>
    </location>
</feature>
<sequence length="436" mass="49584">MAAVTSEILNNMLRTSFTDLKSFVEVLNAELAEEGQSDGDRASHKDEISQILSSFGECEAYLKKNSTCLQEVEDKINDSNLNEKAAEPVRQSALLDEIKKIIKIITGKALSDDENRPLLNVSVNEDRINQQLNGVDDILNEFHPLKYIGDDEDEGENEEEEERICSQLEAVVQKAMGKLRNRMNDEEFASALDEEDELTDSSDEEEFDYSSLEKVHNREVESNKKAKKDMDAWLKTMWREYKQQLENVQSVDTKQLLAEALESHPDVDLQNLKHFSQFNNKVLDLFSEDSIILTGTRRSYVDPISKKEIMHPVRNTICDHIYEKNTIYGILKKKKKMRCPLLGCSCSSFTIEDLVDDDDVATKIDQSSASKRKSMEQDTEEDIENMETEDEDSGNNSSDTGTDKNEDAQIDVDNENDVTVVDSDIENADTQSQDLF</sequence>
<keyword evidence="17" id="KW-1185">Reference proteome</keyword>
<evidence type="ECO:0000256" key="13">
    <source>
        <dbReference type="PROSITE-ProRule" id="PRU00452"/>
    </source>
</evidence>
<evidence type="ECO:0000256" key="11">
    <source>
        <dbReference type="ARBA" id="ARBA00031731"/>
    </source>
</evidence>
<evidence type="ECO:0000256" key="8">
    <source>
        <dbReference type="ARBA" id="ARBA00022786"/>
    </source>
</evidence>
<evidence type="ECO:0000256" key="10">
    <source>
        <dbReference type="ARBA" id="ARBA00023242"/>
    </source>
</evidence>
<evidence type="ECO:0000313" key="16">
    <source>
        <dbReference type="EMBL" id="KAK7603171.1"/>
    </source>
</evidence>
<evidence type="ECO:0000256" key="3">
    <source>
        <dbReference type="ARBA" id="ARBA00008212"/>
    </source>
</evidence>
<keyword evidence="6" id="KW-0479">Metal-binding</keyword>
<comment type="similarity">
    <text evidence="3">Belongs to the NSE2 family.</text>
</comment>
<dbReference type="GO" id="GO:0061665">
    <property type="term" value="F:SUMO ligase activity"/>
    <property type="evidence" value="ECO:0007669"/>
    <property type="project" value="TreeGrafter"/>
</dbReference>
<protein>
    <recommendedName>
        <fullName evidence="4">E3 SUMO-protein ligase NSE2</fullName>
    </recommendedName>
    <alternativeName>
        <fullName evidence="11">E3 SUMO-protein transferase NSE2</fullName>
    </alternativeName>
    <alternativeName>
        <fullName evidence="12">Non-structural maintenance of chromosomes element 2 homolog</fullName>
    </alternativeName>
</protein>
<feature type="compositionally biased region" description="Acidic residues" evidence="14">
    <location>
        <begin position="377"/>
        <end position="393"/>
    </location>
</feature>
<name>A0AAN9Y8M3_9HEMI</name>
<evidence type="ECO:0000313" key="17">
    <source>
        <dbReference type="Proteomes" id="UP001367676"/>
    </source>
</evidence>
<evidence type="ECO:0000256" key="5">
    <source>
        <dbReference type="ARBA" id="ARBA00022679"/>
    </source>
</evidence>
<dbReference type="Pfam" id="PF11789">
    <property type="entry name" value="zf-Nse"/>
    <property type="match status" value="1"/>
</dbReference>
<reference evidence="16 17" key="1">
    <citation type="submission" date="2024-03" db="EMBL/GenBank/DDBJ databases">
        <title>Adaptation during the transition from Ophiocordyceps entomopathogen to insect associate is accompanied by gene loss and intensified selection.</title>
        <authorList>
            <person name="Ward C.M."/>
            <person name="Onetto C.A."/>
            <person name="Borneman A.R."/>
        </authorList>
    </citation>
    <scope>NUCLEOTIDE SEQUENCE [LARGE SCALE GENOMIC DNA]</scope>
    <source>
        <strain evidence="16">AWRI1</strain>
        <tissue evidence="16">Single Adult Female</tissue>
    </source>
</reference>
<dbReference type="CDD" id="cd16651">
    <property type="entry name" value="SPL-RING_NSE2"/>
    <property type="match status" value="1"/>
</dbReference>
<evidence type="ECO:0000256" key="7">
    <source>
        <dbReference type="ARBA" id="ARBA00022771"/>
    </source>
</evidence>
<comment type="pathway">
    <text evidence="2">Protein modification; protein sumoylation.</text>
</comment>
<dbReference type="GO" id="GO:0030915">
    <property type="term" value="C:Smc5-Smc6 complex"/>
    <property type="evidence" value="ECO:0007669"/>
    <property type="project" value="InterPro"/>
</dbReference>
<keyword evidence="10" id="KW-0539">Nucleus</keyword>
<dbReference type="Gene3D" id="3.30.40.10">
    <property type="entry name" value="Zinc/RING finger domain, C3HC4 (zinc finger)"/>
    <property type="match status" value="1"/>
</dbReference>
<feature type="region of interest" description="Disordered" evidence="14">
    <location>
        <begin position="365"/>
        <end position="436"/>
    </location>
</feature>
<evidence type="ECO:0000256" key="12">
    <source>
        <dbReference type="ARBA" id="ARBA00032533"/>
    </source>
</evidence>
<evidence type="ECO:0000259" key="15">
    <source>
        <dbReference type="PROSITE" id="PS51044"/>
    </source>
</evidence>
<dbReference type="Proteomes" id="UP001367676">
    <property type="component" value="Unassembled WGS sequence"/>
</dbReference>
<evidence type="ECO:0000256" key="4">
    <source>
        <dbReference type="ARBA" id="ARBA00020923"/>
    </source>
</evidence>
<keyword evidence="9" id="KW-0862">Zinc</keyword>